<dbReference type="EMBL" id="JAOG01000003">
    <property type="protein sequence ID" value="EUA53733.1"/>
    <property type="molecule type" value="Genomic_DNA"/>
</dbReference>
<dbReference type="Proteomes" id="UP000020825">
    <property type="component" value="Unassembled WGS sequence"/>
</dbReference>
<reference evidence="1 2" key="1">
    <citation type="submission" date="2013-12" db="EMBL/GenBank/DDBJ databases">
        <authorList>
            <person name="Zelazny A."/>
            <person name="Olivier K."/>
            <person name="Holland S."/>
            <person name="Lenaerts A."/>
            <person name="Ordway D."/>
            <person name="DeGroote M.A."/>
            <person name="Parker T."/>
            <person name="Sizemore C."/>
            <person name="Tallon L.J."/>
            <person name="Sadzewicz L.K."/>
            <person name="Sengamalay N."/>
            <person name="Fraser C.M."/>
            <person name="Hine E."/>
            <person name="Shefchek K.A."/>
            <person name="Das S.P."/>
            <person name="Tettelin H."/>
        </authorList>
    </citation>
    <scope>NUCLEOTIDE SEQUENCE [LARGE SCALE GENOMIC DNA]</scope>
    <source>
        <strain evidence="1 2">1956</strain>
    </source>
</reference>
<protein>
    <submittedName>
        <fullName evidence="1">LipW domain protein</fullName>
    </submittedName>
</protein>
<accession>X8CE78</accession>
<sequence>MTNDAVHPDLQKLARFAPRRLVGPRTLPIMRAAMDWRARLGKPVRDVEVITLESGPASGCSGPPVSASRRPRCCGFTAADT</sequence>
<evidence type="ECO:0000313" key="2">
    <source>
        <dbReference type="Proteomes" id="UP000020825"/>
    </source>
</evidence>
<name>X8CE78_MYCIT</name>
<gene>
    <name evidence="1" type="ORF">I550_5371</name>
</gene>
<proteinExistence type="predicted"/>
<organism evidence="1 2">
    <name type="scientific">Mycobacterium intracellulare 1956</name>
    <dbReference type="NCBI Taxonomy" id="1299331"/>
    <lineage>
        <taxon>Bacteria</taxon>
        <taxon>Bacillati</taxon>
        <taxon>Actinomycetota</taxon>
        <taxon>Actinomycetes</taxon>
        <taxon>Mycobacteriales</taxon>
        <taxon>Mycobacteriaceae</taxon>
        <taxon>Mycobacterium</taxon>
        <taxon>Mycobacterium avium complex (MAC)</taxon>
    </lineage>
</organism>
<comment type="caution">
    <text evidence="1">The sequence shown here is derived from an EMBL/GenBank/DDBJ whole genome shotgun (WGS) entry which is preliminary data.</text>
</comment>
<evidence type="ECO:0000313" key="1">
    <source>
        <dbReference type="EMBL" id="EUA53733.1"/>
    </source>
</evidence>
<dbReference type="AlphaFoldDB" id="X8CE78"/>
<dbReference type="PATRIC" id="fig|1299331.3.peg.5247"/>